<dbReference type="AlphaFoldDB" id="A0A8T0PFZ8"/>
<reference evidence="2" key="1">
    <citation type="submission" date="2020-05" db="EMBL/GenBank/DDBJ databases">
        <title>WGS assembly of Panicum virgatum.</title>
        <authorList>
            <person name="Lovell J.T."/>
            <person name="Jenkins J."/>
            <person name="Shu S."/>
            <person name="Juenger T.E."/>
            <person name="Schmutz J."/>
        </authorList>
    </citation>
    <scope>NUCLEOTIDE SEQUENCE</scope>
    <source>
        <strain evidence="2">AP13</strain>
    </source>
</reference>
<dbReference type="Proteomes" id="UP000823388">
    <property type="component" value="Chromosome 8K"/>
</dbReference>
<sequence>MEKLSSWSRGCLGQSLTTRQTNISLVCWFSLNKSKGTDEAWIIAWRRVVLVGSLLLISFIIAWRLPLQVLFSAARYF</sequence>
<gene>
    <name evidence="2" type="ORF">PVAP13_8KG008056</name>
</gene>
<evidence type="ECO:0000313" key="3">
    <source>
        <dbReference type="Proteomes" id="UP000823388"/>
    </source>
</evidence>
<accession>A0A8T0PFZ8</accession>
<proteinExistence type="predicted"/>
<dbReference type="EMBL" id="CM029051">
    <property type="protein sequence ID" value="KAG2559559.1"/>
    <property type="molecule type" value="Genomic_DNA"/>
</dbReference>
<keyword evidence="1" id="KW-0472">Membrane</keyword>
<protein>
    <submittedName>
        <fullName evidence="2">Uncharacterized protein</fullName>
    </submittedName>
</protein>
<organism evidence="2 3">
    <name type="scientific">Panicum virgatum</name>
    <name type="common">Blackwell switchgrass</name>
    <dbReference type="NCBI Taxonomy" id="38727"/>
    <lineage>
        <taxon>Eukaryota</taxon>
        <taxon>Viridiplantae</taxon>
        <taxon>Streptophyta</taxon>
        <taxon>Embryophyta</taxon>
        <taxon>Tracheophyta</taxon>
        <taxon>Spermatophyta</taxon>
        <taxon>Magnoliopsida</taxon>
        <taxon>Liliopsida</taxon>
        <taxon>Poales</taxon>
        <taxon>Poaceae</taxon>
        <taxon>PACMAD clade</taxon>
        <taxon>Panicoideae</taxon>
        <taxon>Panicodae</taxon>
        <taxon>Paniceae</taxon>
        <taxon>Panicinae</taxon>
        <taxon>Panicum</taxon>
        <taxon>Panicum sect. Hiantes</taxon>
    </lineage>
</organism>
<feature type="transmembrane region" description="Helical" evidence="1">
    <location>
        <begin position="48"/>
        <end position="67"/>
    </location>
</feature>
<evidence type="ECO:0000256" key="1">
    <source>
        <dbReference type="SAM" id="Phobius"/>
    </source>
</evidence>
<evidence type="ECO:0000313" key="2">
    <source>
        <dbReference type="EMBL" id="KAG2559559.1"/>
    </source>
</evidence>
<name>A0A8T0PFZ8_PANVG</name>
<keyword evidence="3" id="KW-1185">Reference proteome</keyword>
<comment type="caution">
    <text evidence="2">The sequence shown here is derived from an EMBL/GenBank/DDBJ whole genome shotgun (WGS) entry which is preliminary data.</text>
</comment>
<keyword evidence="1" id="KW-0812">Transmembrane</keyword>
<keyword evidence="1" id="KW-1133">Transmembrane helix</keyword>